<evidence type="ECO:0008006" key="3">
    <source>
        <dbReference type="Google" id="ProtNLM"/>
    </source>
</evidence>
<dbReference type="Proteomes" id="UP000322214">
    <property type="component" value="Chromosome"/>
</dbReference>
<dbReference type="OrthoDB" id="182205at2"/>
<dbReference type="RefSeq" id="WP_075084138.1">
    <property type="nucleotide sequence ID" value="NZ_CP042912.1"/>
</dbReference>
<accession>A0A5B9PCR4</accession>
<dbReference type="AlphaFoldDB" id="A0A5B9PCR4"/>
<keyword evidence="2" id="KW-1185">Reference proteome</keyword>
<dbReference type="InterPro" id="IPR010581">
    <property type="entry name" value="DUF1152"/>
</dbReference>
<dbReference type="EMBL" id="CP042912">
    <property type="protein sequence ID" value="QEG24537.1"/>
    <property type="molecule type" value="Genomic_DNA"/>
</dbReference>
<gene>
    <name evidence="1" type="ORF">MFFC18_44570</name>
</gene>
<reference evidence="1 2" key="1">
    <citation type="submission" date="2019-08" db="EMBL/GenBank/DDBJ databases">
        <title>Deep-cultivation of Planctomycetes and their phenomic and genomic characterization uncovers novel biology.</title>
        <authorList>
            <person name="Wiegand S."/>
            <person name="Jogler M."/>
            <person name="Boedeker C."/>
            <person name="Pinto D."/>
            <person name="Vollmers J."/>
            <person name="Rivas-Marin E."/>
            <person name="Kohn T."/>
            <person name="Peeters S.H."/>
            <person name="Heuer A."/>
            <person name="Rast P."/>
            <person name="Oberbeckmann S."/>
            <person name="Bunk B."/>
            <person name="Jeske O."/>
            <person name="Meyerdierks A."/>
            <person name="Storesund J.E."/>
            <person name="Kallscheuer N."/>
            <person name="Luecker S."/>
            <person name="Lage O.M."/>
            <person name="Pohl T."/>
            <person name="Merkel B.J."/>
            <person name="Hornburger P."/>
            <person name="Mueller R.-W."/>
            <person name="Bruemmer F."/>
            <person name="Labrenz M."/>
            <person name="Spormann A.M."/>
            <person name="Op den Camp H."/>
            <person name="Overmann J."/>
            <person name="Amann R."/>
            <person name="Jetten M.S.M."/>
            <person name="Mascher T."/>
            <person name="Medema M.H."/>
            <person name="Devos D.P."/>
            <person name="Kaster A.-K."/>
            <person name="Ovreas L."/>
            <person name="Rohde M."/>
            <person name="Galperin M.Y."/>
            <person name="Jogler C."/>
        </authorList>
    </citation>
    <scope>NUCLEOTIDE SEQUENCE [LARGE SCALE GENOMIC DNA]</scope>
    <source>
        <strain evidence="1 2">FC18</strain>
    </source>
</reference>
<proteinExistence type="predicted"/>
<protein>
    <recommendedName>
        <fullName evidence="3">DUF1152 domain-containing protein</fullName>
    </recommendedName>
</protein>
<evidence type="ECO:0000313" key="2">
    <source>
        <dbReference type="Proteomes" id="UP000322214"/>
    </source>
</evidence>
<dbReference type="KEGG" id="mff:MFFC18_44570"/>
<name>A0A5B9PCR4_9BACT</name>
<evidence type="ECO:0000313" key="1">
    <source>
        <dbReference type="EMBL" id="QEG24537.1"/>
    </source>
</evidence>
<dbReference type="Pfam" id="PF06626">
    <property type="entry name" value="DUF1152"/>
    <property type="match status" value="1"/>
</dbReference>
<organism evidence="1 2">
    <name type="scientific">Mariniblastus fucicola</name>
    <dbReference type="NCBI Taxonomy" id="980251"/>
    <lineage>
        <taxon>Bacteria</taxon>
        <taxon>Pseudomonadati</taxon>
        <taxon>Planctomycetota</taxon>
        <taxon>Planctomycetia</taxon>
        <taxon>Pirellulales</taxon>
        <taxon>Pirellulaceae</taxon>
        <taxon>Mariniblastus</taxon>
    </lineage>
</organism>
<sequence length="316" mass="34704">MELAANQLFNRLSNAERILVAGAGGGFDVYSGIPLYLALKAQGKSVHLANLSFASLRDDGNRLTEASFEVTADTAGSDTYFPERVLSRWFAEKLEQDVSVFAFTQCGARPLLESYQHLVEKLNLDAIVLVDGGTDSLMRGDEVGLGTPSEDLVSMTAVNQLDLPYKILSCLGFGVDRFHGVCHAQFLEAVADLTKSGGFLGAFSVLPNTVEAEHYLDLVEYSTQRTPSRPSIVNTSIASAIAGHFGNHQVTDRTKGSELWISPLMSMYWSFELEAVMKRNLYAVRLLETESFFEVTDVIRSFRNGIAAKDWQAIPD</sequence>